<dbReference type="EMBL" id="BPLQ01015690">
    <property type="protein sequence ID" value="GIY89772.1"/>
    <property type="molecule type" value="Genomic_DNA"/>
</dbReference>
<organism evidence="1 2">
    <name type="scientific">Caerostris darwini</name>
    <dbReference type="NCBI Taxonomy" id="1538125"/>
    <lineage>
        <taxon>Eukaryota</taxon>
        <taxon>Metazoa</taxon>
        <taxon>Ecdysozoa</taxon>
        <taxon>Arthropoda</taxon>
        <taxon>Chelicerata</taxon>
        <taxon>Arachnida</taxon>
        <taxon>Araneae</taxon>
        <taxon>Araneomorphae</taxon>
        <taxon>Entelegynae</taxon>
        <taxon>Araneoidea</taxon>
        <taxon>Araneidae</taxon>
        <taxon>Caerostris</taxon>
    </lineage>
</organism>
<reference evidence="1 2" key="1">
    <citation type="submission" date="2021-06" db="EMBL/GenBank/DDBJ databases">
        <title>Caerostris darwini draft genome.</title>
        <authorList>
            <person name="Kono N."/>
            <person name="Arakawa K."/>
        </authorList>
    </citation>
    <scope>NUCLEOTIDE SEQUENCE [LARGE SCALE GENOMIC DNA]</scope>
</reference>
<gene>
    <name evidence="1" type="ORF">CDAR_209321</name>
</gene>
<comment type="caution">
    <text evidence="1">The sequence shown here is derived from an EMBL/GenBank/DDBJ whole genome shotgun (WGS) entry which is preliminary data.</text>
</comment>
<dbReference type="AlphaFoldDB" id="A0AAV4X3P8"/>
<name>A0AAV4X3P8_9ARAC</name>
<evidence type="ECO:0000313" key="2">
    <source>
        <dbReference type="Proteomes" id="UP001054837"/>
    </source>
</evidence>
<keyword evidence="2" id="KW-1185">Reference proteome</keyword>
<proteinExistence type="predicted"/>
<accession>A0AAV4X3P8</accession>
<protein>
    <submittedName>
        <fullName evidence="1">Uncharacterized protein</fullName>
    </submittedName>
</protein>
<dbReference type="Proteomes" id="UP001054837">
    <property type="component" value="Unassembled WGS sequence"/>
</dbReference>
<sequence length="131" mass="15238">MILFTLIEVQNKQRRRKKVSQEHGREKPSHYGKLVWCKLGLISILLFIRDIEKAPRFHFPLLPVSVFAPPHPPLVTGFRLSKGVSTTPLTTLMYHVIKEQKLSSSDISRQSRAFVYKVMCMYRVGCNWVRV</sequence>
<evidence type="ECO:0000313" key="1">
    <source>
        <dbReference type="EMBL" id="GIY89772.1"/>
    </source>
</evidence>